<feature type="region of interest" description="Disordered" evidence="1">
    <location>
        <begin position="74"/>
        <end position="105"/>
    </location>
</feature>
<dbReference type="GO" id="GO:0005886">
    <property type="term" value="C:plasma membrane"/>
    <property type="evidence" value="ECO:0007669"/>
    <property type="project" value="TreeGrafter"/>
</dbReference>
<dbReference type="GO" id="GO:0061630">
    <property type="term" value="F:ubiquitin protein ligase activity"/>
    <property type="evidence" value="ECO:0007669"/>
    <property type="project" value="TreeGrafter"/>
</dbReference>
<evidence type="ECO:0000313" key="2">
    <source>
        <dbReference type="EMBL" id="OWK09703.1"/>
    </source>
</evidence>
<organism evidence="2 3">
    <name type="scientific">Cervus elaphus hippelaphus</name>
    <name type="common">European red deer</name>
    <dbReference type="NCBI Taxonomy" id="46360"/>
    <lineage>
        <taxon>Eukaryota</taxon>
        <taxon>Metazoa</taxon>
        <taxon>Chordata</taxon>
        <taxon>Craniata</taxon>
        <taxon>Vertebrata</taxon>
        <taxon>Euteleostomi</taxon>
        <taxon>Mammalia</taxon>
        <taxon>Eutheria</taxon>
        <taxon>Laurasiatheria</taxon>
        <taxon>Artiodactyla</taxon>
        <taxon>Ruminantia</taxon>
        <taxon>Pecora</taxon>
        <taxon>Cervidae</taxon>
        <taxon>Cervinae</taxon>
        <taxon>Cervus</taxon>
    </lineage>
</organism>
<accession>A0A212CUS3</accession>
<feature type="region of interest" description="Disordered" evidence="1">
    <location>
        <begin position="216"/>
        <end position="303"/>
    </location>
</feature>
<name>A0A212CUS3_CEREH</name>
<sequence>VKICDMQMRGTPRDLLPGDPICSPVAAVLAEATIQLIRILHRTDRWTYCINKKMMERLHKIKICIKESGQKLKKSRSVQSREENEMREEKENKEEEKGKHSRHGLADLSEPQLRTLCIEVWPVLAVIGGVDAGLRVGGRCVHKQTGRHATLLGVVKEGSTSAKVQWDEAEITISDTPLYNLEPCEPLPFDVARFRGLTASVLLDLTYLTGIHEDMGKQSTKRHEKKHRHESEEKGDVEQKIESESALDTRTGLTSDDVKATTSSKSENEIASFSLDSAVPGAESQHQITEGKRKNHEHVSKNHDIAQSEIRAVQLSYLYLGAMKSLSALLGCSKYAELLLIPKVLAENGHNSDCASSPVVHEDVEMRAALQFLMRHMVKRAVMRSPIKRALGLADLERAQAMIYKLVVHGLLEDQFGGKIKQAIAVPLLEMGFSLRQIAKAMEATGARGEADAQNITVLAMWMIEHPGHEDEEEPQSGSTADSRHGAAVAGSDREEVVVCELCECSVINFNQHMKRNHPGCGRSANRQGYRSNGSYVDGWFGEDWDMLDVDEDEKLT</sequence>
<evidence type="ECO:0000256" key="1">
    <source>
        <dbReference type="SAM" id="MobiDB-lite"/>
    </source>
</evidence>
<feature type="non-terminal residue" evidence="2">
    <location>
        <position position="1"/>
    </location>
</feature>
<feature type="compositionally biased region" description="Basic and acidic residues" evidence="1">
    <location>
        <begin position="289"/>
        <end position="303"/>
    </location>
</feature>
<feature type="compositionally biased region" description="Basic and acidic residues" evidence="1">
    <location>
        <begin position="229"/>
        <end position="243"/>
    </location>
</feature>
<proteinExistence type="predicted"/>
<comment type="caution">
    <text evidence="2">The sequence shown here is derived from an EMBL/GenBank/DDBJ whole genome shotgun (WGS) entry which is preliminary data.</text>
</comment>
<reference evidence="2 3" key="1">
    <citation type="journal article" date="2018" name="Mol. Genet. Genomics">
        <title>The red deer Cervus elaphus genome CerEla1.0: sequencing, annotating, genes, and chromosomes.</title>
        <authorList>
            <person name="Bana N.A."/>
            <person name="Nyiri A."/>
            <person name="Nagy J."/>
            <person name="Frank K."/>
            <person name="Nagy T."/>
            <person name="Steger V."/>
            <person name="Schiller M."/>
            <person name="Lakatos P."/>
            <person name="Sugar L."/>
            <person name="Horn P."/>
            <person name="Barta E."/>
            <person name="Orosz L."/>
        </authorList>
    </citation>
    <scope>NUCLEOTIDE SEQUENCE [LARGE SCALE GENOMIC DNA]</scope>
    <source>
        <strain evidence="2">Hungarian</strain>
    </source>
</reference>
<dbReference type="Gene3D" id="1.10.8.10">
    <property type="entry name" value="DNA helicase RuvA subunit, C-terminal domain"/>
    <property type="match status" value="1"/>
</dbReference>
<dbReference type="CDD" id="cd14401">
    <property type="entry name" value="UBA_HERC1"/>
    <property type="match status" value="1"/>
</dbReference>
<dbReference type="EMBL" id="MKHE01000012">
    <property type="protein sequence ID" value="OWK09703.1"/>
    <property type="molecule type" value="Genomic_DNA"/>
</dbReference>
<dbReference type="OrthoDB" id="239701at2759"/>
<evidence type="ECO:0000313" key="3">
    <source>
        <dbReference type="Proteomes" id="UP000242450"/>
    </source>
</evidence>
<dbReference type="Proteomes" id="UP000242450">
    <property type="component" value="Chromosome 12"/>
</dbReference>
<keyword evidence="3" id="KW-1185">Reference proteome</keyword>
<dbReference type="PANTHER" id="PTHR45943">
    <property type="entry name" value="E3 UBIQUITIN-PROTEIN LIGASE MYCBP2"/>
    <property type="match status" value="1"/>
</dbReference>
<protein>
    <submittedName>
        <fullName evidence="2">HERC1</fullName>
    </submittedName>
</protein>
<dbReference type="PANTHER" id="PTHR45943:SF2">
    <property type="entry name" value="RING-TYPE DOMAIN-CONTAINING PROTEIN"/>
    <property type="match status" value="1"/>
</dbReference>
<dbReference type="AlphaFoldDB" id="A0A212CUS3"/>
<feature type="compositionally biased region" description="Polar residues" evidence="1">
    <location>
        <begin position="246"/>
        <end position="275"/>
    </location>
</feature>
<feature type="region of interest" description="Disordered" evidence="1">
    <location>
        <begin position="469"/>
        <end position="490"/>
    </location>
</feature>
<dbReference type="GO" id="GO:0005634">
    <property type="term" value="C:nucleus"/>
    <property type="evidence" value="ECO:0007669"/>
    <property type="project" value="TreeGrafter"/>
</dbReference>
<feature type="non-terminal residue" evidence="2">
    <location>
        <position position="557"/>
    </location>
</feature>
<feature type="compositionally biased region" description="Basic residues" evidence="1">
    <location>
        <begin position="219"/>
        <end position="228"/>
    </location>
</feature>
<gene>
    <name evidence="2" type="ORF">Celaphus_00006262</name>
</gene>
<feature type="compositionally biased region" description="Basic and acidic residues" evidence="1">
    <location>
        <begin position="79"/>
        <end position="98"/>
    </location>
</feature>